<name>A0AAQ3LEQ6_9BACT</name>
<keyword evidence="7" id="KW-0067">ATP-binding</keyword>
<keyword evidence="3" id="KW-0597">Phosphoprotein</keyword>
<dbReference type="PANTHER" id="PTHR43065:SF10">
    <property type="entry name" value="PEROXIDE STRESS-ACTIVATED HISTIDINE KINASE MAK3"/>
    <property type="match status" value="1"/>
</dbReference>
<keyword evidence="5" id="KW-0547">Nucleotide-binding</keyword>
<feature type="domain" description="Histidine kinase" evidence="9">
    <location>
        <begin position="357"/>
        <end position="567"/>
    </location>
</feature>
<dbReference type="SMART" id="SM00065">
    <property type="entry name" value="GAF"/>
    <property type="match status" value="2"/>
</dbReference>
<dbReference type="SUPFAM" id="SSF55874">
    <property type="entry name" value="ATPase domain of HSP90 chaperone/DNA topoisomerase II/histidine kinase"/>
    <property type="match status" value="1"/>
</dbReference>
<keyword evidence="11" id="KW-1185">Reference proteome</keyword>
<dbReference type="GO" id="GO:0000155">
    <property type="term" value="F:phosphorelay sensor kinase activity"/>
    <property type="evidence" value="ECO:0007669"/>
    <property type="project" value="InterPro"/>
</dbReference>
<dbReference type="InterPro" id="IPR029016">
    <property type="entry name" value="GAF-like_dom_sf"/>
</dbReference>
<dbReference type="PRINTS" id="PR00344">
    <property type="entry name" value="BCTRLSENSOR"/>
</dbReference>
<dbReference type="InterPro" id="IPR005467">
    <property type="entry name" value="His_kinase_dom"/>
</dbReference>
<dbReference type="SUPFAM" id="SSF55781">
    <property type="entry name" value="GAF domain-like"/>
    <property type="match status" value="2"/>
</dbReference>
<dbReference type="EC" id="2.7.13.3" evidence="2"/>
<dbReference type="SMART" id="SM00387">
    <property type="entry name" value="HATPase_c"/>
    <property type="match status" value="1"/>
</dbReference>
<comment type="catalytic activity">
    <reaction evidence="1">
        <text>ATP + protein L-histidine = ADP + protein N-phospho-L-histidine.</text>
        <dbReference type="EC" id="2.7.13.3"/>
    </reaction>
</comment>
<dbReference type="CDD" id="cd00075">
    <property type="entry name" value="HATPase"/>
    <property type="match status" value="1"/>
</dbReference>
<dbReference type="InterPro" id="IPR003018">
    <property type="entry name" value="GAF"/>
</dbReference>
<dbReference type="SMART" id="SM00388">
    <property type="entry name" value="HisKA"/>
    <property type="match status" value="1"/>
</dbReference>
<accession>A0AAQ3LEQ6</accession>
<evidence type="ECO:0000256" key="4">
    <source>
        <dbReference type="ARBA" id="ARBA00022679"/>
    </source>
</evidence>
<dbReference type="KEGG" id="puo:RZN69_09680"/>
<dbReference type="Proteomes" id="UP001304300">
    <property type="component" value="Chromosome"/>
</dbReference>
<dbReference type="GO" id="GO:0005524">
    <property type="term" value="F:ATP binding"/>
    <property type="evidence" value="ECO:0007669"/>
    <property type="project" value="UniProtKB-KW"/>
</dbReference>
<dbReference type="Pfam" id="PF02518">
    <property type="entry name" value="HATPase_c"/>
    <property type="match status" value="1"/>
</dbReference>
<evidence type="ECO:0000256" key="6">
    <source>
        <dbReference type="ARBA" id="ARBA00022777"/>
    </source>
</evidence>
<dbReference type="Gene3D" id="3.30.450.40">
    <property type="match status" value="2"/>
</dbReference>
<keyword evidence="8" id="KW-0902">Two-component regulatory system</keyword>
<keyword evidence="4" id="KW-0808">Transferase</keyword>
<keyword evidence="6" id="KW-0418">Kinase</keyword>
<organism evidence="10 11">
    <name type="scientific">Rubellicoccus peritrichatus</name>
    <dbReference type="NCBI Taxonomy" id="3080537"/>
    <lineage>
        <taxon>Bacteria</taxon>
        <taxon>Pseudomonadati</taxon>
        <taxon>Verrucomicrobiota</taxon>
        <taxon>Opitutia</taxon>
        <taxon>Puniceicoccales</taxon>
        <taxon>Cerasicoccaceae</taxon>
        <taxon>Rubellicoccus</taxon>
    </lineage>
</organism>
<evidence type="ECO:0000256" key="3">
    <source>
        <dbReference type="ARBA" id="ARBA00022553"/>
    </source>
</evidence>
<protein>
    <recommendedName>
        <fullName evidence="2">histidine kinase</fullName>
        <ecNumber evidence="2">2.7.13.3</ecNumber>
    </recommendedName>
</protein>
<dbReference type="PANTHER" id="PTHR43065">
    <property type="entry name" value="SENSOR HISTIDINE KINASE"/>
    <property type="match status" value="1"/>
</dbReference>
<evidence type="ECO:0000256" key="5">
    <source>
        <dbReference type="ARBA" id="ARBA00022741"/>
    </source>
</evidence>
<dbReference type="InterPro" id="IPR036890">
    <property type="entry name" value="HATPase_C_sf"/>
</dbReference>
<dbReference type="SUPFAM" id="SSF47384">
    <property type="entry name" value="Homodimeric domain of signal transducing histidine kinase"/>
    <property type="match status" value="1"/>
</dbReference>
<dbReference type="RefSeq" id="WP_317835906.1">
    <property type="nucleotide sequence ID" value="NZ_CP136920.1"/>
</dbReference>
<gene>
    <name evidence="10" type="ORF">RZN69_09680</name>
</gene>
<proteinExistence type="predicted"/>
<evidence type="ECO:0000256" key="1">
    <source>
        <dbReference type="ARBA" id="ARBA00000085"/>
    </source>
</evidence>
<dbReference type="EMBL" id="CP136920">
    <property type="protein sequence ID" value="WOO43357.1"/>
    <property type="molecule type" value="Genomic_DNA"/>
</dbReference>
<evidence type="ECO:0000256" key="7">
    <source>
        <dbReference type="ARBA" id="ARBA00022840"/>
    </source>
</evidence>
<dbReference type="CDD" id="cd00082">
    <property type="entry name" value="HisKA"/>
    <property type="match status" value="1"/>
</dbReference>
<sequence>MHGTREASTTIDSLYRISSLVGQTEDPHEALDLILQEIVDVLDASSASVALINPDTKYLEVEAYKGLSRDIEDVKLAIGQGITGRVALHGYPQRIEDVRDNPHYIAVKDDVRSEIAVPMITEGTIIGVVNVDSERTAAFSEEDLKVLTLLTNEATRAVSRLWLINQLKDKADQLQTLVTTGQELVSRRDMQSVLDAITREALNLMNSRICAILLLNPDGKTLKLSSLAGIENGNLDVEDLNIEDSSVGVAISRRKQVSVLDLPQTEEHHFIELTQREGLVSLLSTPIIFEDEVIGVLNAYTDKVHRFNNDEKQVFSTLASLGAVAIENTRLYSRVFTSEDSLRKNERLTTLGLLAAEIAHEIRNPLTVIKLLFDSLDLRFDEGDPRGRDVSVIVEKINHLEEIVGRVLSFGKSRTELHARYGLCKLVEETLLLVRLKLEQSNVHLIYATPADMLFVEVHKGQIQQVILNLVLNALKAMPHGGTIRVEISAEEADGQKRAKVEITDTGSGIAEELQSSIFESFLTGTRDGTGLGLSISKQILKSHRGEIELVESGSKGTTFRFWLPQL</sequence>
<dbReference type="PROSITE" id="PS50109">
    <property type="entry name" value="HIS_KIN"/>
    <property type="match status" value="1"/>
</dbReference>
<dbReference type="InterPro" id="IPR004358">
    <property type="entry name" value="Sig_transdc_His_kin-like_C"/>
</dbReference>
<dbReference type="InterPro" id="IPR003661">
    <property type="entry name" value="HisK_dim/P_dom"/>
</dbReference>
<evidence type="ECO:0000313" key="11">
    <source>
        <dbReference type="Proteomes" id="UP001304300"/>
    </source>
</evidence>
<dbReference type="InterPro" id="IPR003594">
    <property type="entry name" value="HATPase_dom"/>
</dbReference>
<evidence type="ECO:0000313" key="10">
    <source>
        <dbReference type="EMBL" id="WOO43357.1"/>
    </source>
</evidence>
<dbReference type="Pfam" id="PF13185">
    <property type="entry name" value="GAF_2"/>
    <property type="match status" value="2"/>
</dbReference>
<dbReference type="AlphaFoldDB" id="A0AAQ3LEQ6"/>
<reference evidence="10 11" key="1">
    <citation type="submission" date="2023-10" db="EMBL/GenBank/DDBJ databases">
        <title>Rubellicoccus peritrichatus gen. nov., sp. nov., isolated from an algae of coral reef tank.</title>
        <authorList>
            <person name="Luo J."/>
        </authorList>
    </citation>
    <scope>NUCLEOTIDE SEQUENCE [LARGE SCALE GENOMIC DNA]</scope>
    <source>
        <strain evidence="10 11">CR14</strain>
    </source>
</reference>
<dbReference type="Gene3D" id="3.30.565.10">
    <property type="entry name" value="Histidine kinase-like ATPase, C-terminal domain"/>
    <property type="match status" value="1"/>
</dbReference>
<evidence type="ECO:0000256" key="8">
    <source>
        <dbReference type="ARBA" id="ARBA00023012"/>
    </source>
</evidence>
<dbReference type="InterPro" id="IPR036097">
    <property type="entry name" value="HisK_dim/P_sf"/>
</dbReference>
<dbReference type="Gene3D" id="1.10.287.130">
    <property type="match status" value="1"/>
</dbReference>
<evidence type="ECO:0000259" key="9">
    <source>
        <dbReference type="PROSITE" id="PS50109"/>
    </source>
</evidence>
<dbReference type="Pfam" id="PF00512">
    <property type="entry name" value="HisKA"/>
    <property type="match status" value="1"/>
</dbReference>
<evidence type="ECO:0000256" key="2">
    <source>
        <dbReference type="ARBA" id="ARBA00012438"/>
    </source>
</evidence>